<proteinExistence type="predicted"/>
<organism evidence="1">
    <name type="scientific">Hexamita inflata</name>
    <dbReference type="NCBI Taxonomy" id="28002"/>
    <lineage>
        <taxon>Eukaryota</taxon>
        <taxon>Metamonada</taxon>
        <taxon>Diplomonadida</taxon>
        <taxon>Hexamitidae</taxon>
        <taxon>Hexamitinae</taxon>
        <taxon>Hexamita</taxon>
    </lineage>
</organism>
<evidence type="ECO:0000313" key="3">
    <source>
        <dbReference type="Proteomes" id="UP001642409"/>
    </source>
</evidence>
<gene>
    <name evidence="1" type="ORF">HINF_LOCUS55021</name>
    <name evidence="2" type="ORF">HINF_LOCUS69971</name>
</gene>
<accession>A0AA86UWG0</accession>
<evidence type="ECO:0000313" key="2">
    <source>
        <dbReference type="EMBL" id="CAL6099206.1"/>
    </source>
</evidence>
<comment type="caution">
    <text evidence="1">The sequence shown here is derived from an EMBL/GenBank/DDBJ whole genome shotgun (WGS) entry which is preliminary data.</text>
</comment>
<dbReference type="EMBL" id="CAXDID020000517">
    <property type="protein sequence ID" value="CAL6099206.1"/>
    <property type="molecule type" value="Genomic_DNA"/>
</dbReference>
<evidence type="ECO:0000313" key="1">
    <source>
        <dbReference type="EMBL" id="CAI9967376.1"/>
    </source>
</evidence>
<dbReference type="AlphaFoldDB" id="A0AA86UWG0"/>
<dbReference type="Proteomes" id="UP001642409">
    <property type="component" value="Unassembled WGS sequence"/>
</dbReference>
<protein>
    <submittedName>
        <fullName evidence="2">Hypothetical_protein</fullName>
    </submittedName>
</protein>
<reference evidence="2 3" key="2">
    <citation type="submission" date="2024-07" db="EMBL/GenBank/DDBJ databases">
        <authorList>
            <person name="Akdeniz Z."/>
        </authorList>
    </citation>
    <scope>NUCLEOTIDE SEQUENCE [LARGE SCALE GENOMIC DNA]</scope>
</reference>
<sequence>MEYELFPITSQWIPQVPSAWCLKRYGHINSIRQIQDVYTGNIYTTVYSGDITSCFVQRLKRTIMKTQSVHLYYFLDYFNFRDLIGRITTIFKQRNILKRTACITI</sequence>
<keyword evidence="3" id="KW-1185">Reference proteome</keyword>
<dbReference type="EMBL" id="CATOUU010001022">
    <property type="protein sequence ID" value="CAI9967376.1"/>
    <property type="molecule type" value="Genomic_DNA"/>
</dbReference>
<reference evidence="1" key="1">
    <citation type="submission" date="2023-06" db="EMBL/GenBank/DDBJ databases">
        <authorList>
            <person name="Kurt Z."/>
        </authorList>
    </citation>
    <scope>NUCLEOTIDE SEQUENCE</scope>
</reference>
<name>A0AA86UWG0_9EUKA</name>